<comment type="caution">
    <text evidence="1">The sequence shown here is derived from an EMBL/GenBank/DDBJ whole genome shotgun (WGS) entry which is preliminary data.</text>
</comment>
<dbReference type="Proteomes" id="UP000265520">
    <property type="component" value="Unassembled WGS sequence"/>
</dbReference>
<organism evidence="1 2">
    <name type="scientific">Trifolium medium</name>
    <dbReference type="NCBI Taxonomy" id="97028"/>
    <lineage>
        <taxon>Eukaryota</taxon>
        <taxon>Viridiplantae</taxon>
        <taxon>Streptophyta</taxon>
        <taxon>Embryophyta</taxon>
        <taxon>Tracheophyta</taxon>
        <taxon>Spermatophyta</taxon>
        <taxon>Magnoliopsida</taxon>
        <taxon>eudicotyledons</taxon>
        <taxon>Gunneridae</taxon>
        <taxon>Pentapetalae</taxon>
        <taxon>rosids</taxon>
        <taxon>fabids</taxon>
        <taxon>Fabales</taxon>
        <taxon>Fabaceae</taxon>
        <taxon>Papilionoideae</taxon>
        <taxon>50 kb inversion clade</taxon>
        <taxon>NPAAA clade</taxon>
        <taxon>Hologalegina</taxon>
        <taxon>IRL clade</taxon>
        <taxon>Trifolieae</taxon>
        <taxon>Trifolium</taxon>
    </lineage>
</organism>
<proteinExistence type="predicted"/>
<reference evidence="1 2" key="1">
    <citation type="journal article" date="2018" name="Front. Plant Sci.">
        <title>Red Clover (Trifolium pratense) and Zigzag Clover (T. medium) - A Picture of Genomic Similarities and Differences.</title>
        <authorList>
            <person name="Dluhosova J."/>
            <person name="Istvanek J."/>
            <person name="Nedelnik J."/>
            <person name="Repkova J."/>
        </authorList>
    </citation>
    <scope>NUCLEOTIDE SEQUENCE [LARGE SCALE GENOMIC DNA]</scope>
    <source>
        <strain evidence="2">cv. 10/8</strain>
        <tissue evidence="1">Leaf</tissue>
    </source>
</reference>
<sequence>MLKQPYPNSTDSLLTNPGSTANVLRDVVLAFVAENDSAYQIQQKNPNAPLPVR</sequence>
<name>A0A392SR23_9FABA</name>
<accession>A0A392SR23</accession>
<feature type="non-terminal residue" evidence="1">
    <location>
        <position position="53"/>
    </location>
</feature>
<evidence type="ECO:0000313" key="2">
    <source>
        <dbReference type="Proteomes" id="UP000265520"/>
    </source>
</evidence>
<protein>
    <submittedName>
        <fullName evidence="1">Uncharacterized protein</fullName>
    </submittedName>
</protein>
<dbReference type="EMBL" id="LXQA010430197">
    <property type="protein sequence ID" value="MCI51328.1"/>
    <property type="molecule type" value="Genomic_DNA"/>
</dbReference>
<evidence type="ECO:0000313" key="1">
    <source>
        <dbReference type="EMBL" id="MCI51328.1"/>
    </source>
</evidence>
<keyword evidence="2" id="KW-1185">Reference proteome</keyword>
<dbReference type="AlphaFoldDB" id="A0A392SR23"/>